<dbReference type="GeneTree" id="ENSGT00390000014113"/>
<feature type="coiled-coil region" evidence="1">
    <location>
        <begin position="79"/>
        <end position="106"/>
    </location>
</feature>
<feature type="region of interest" description="Disordered" evidence="2">
    <location>
        <begin position="167"/>
        <end position="208"/>
    </location>
</feature>
<dbReference type="Pfam" id="PF15244">
    <property type="entry name" value="HSD3"/>
    <property type="match status" value="1"/>
</dbReference>
<dbReference type="PANTHER" id="PTHR14917:SF2">
    <property type="entry name" value="SPERMATOGENESIS-ASSOCIATED PROTEIN 7"/>
    <property type="match status" value="1"/>
</dbReference>
<dbReference type="GO" id="GO:0120206">
    <property type="term" value="C:photoreceptor distal connecting cilium"/>
    <property type="evidence" value="ECO:0007669"/>
    <property type="project" value="Ensembl"/>
</dbReference>
<dbReference type="AlphaFoldDB" id="A0A8C2W1R6"/>
<protein>
    <submittedName>
        <fullName evidence="3">Spermatosis associated 7</fullName>
    </submittedName>
</protein>
<dbReference type="GO" id="GO:0000226">
    <property type="term" value="P:microtubule cytoskeleton organization"/>
    <property type="evidence" value="ECO:0007669"/>
    <property type="project" value="Ensembl"/>
</dbReference>
<sequence length="589" mass="66298">MDGTRRVKTTPVLPRCGPPCLFKGHLSTKSNAFCADSSSLRLTTLQLIKNHMAVHYNKILSAKAVVDCSIPVSISASIKYADQQRREKLKKELARCEKEFKLSKTSIQNNSKSNFKSFFNTPQKPSGEPQNQDLLIEVNGFPSFAKTLLPASETQLSLRKSGKVPLNGTAKNCISSPSSMDCVTPDPRSPGPGSKYGRRPRSAFPNSHRFQVVVSKAPSGDLLEKHADFFSNKQLPFTPRTLKTEAKSFLSQYRYYTPARRKKDLSDSQTEAETQTELSSFNSNLGTSEIKKLTDSEVNTKQASNCVTYGTKDKITPLSLQGHDLTWDEIKDRTPQHSSQRMIYQYSAQLPSENKIYSNEEELLYLSFMEDITSEILKLGLFSSRFLERLFERHIKQNKHRLKEEKMRHLLHGLKIDLGCISEENSVKPTDLKTLNSFEFEKAMNSGRNGLRNAQDIAIQQERQQYQNALDMLSVPKDENEMSSQGEFFMPAYEAKNSAEVIVQQVNDEANLEPSVWDENNPGISDSLRDRETSVNIIDSDSDTEKAEMSSALSRVSACLSHSLELYGDSNHGKELPSLKITEMSIDDD</sequence>
<feature type="region of interest" description="Disordered" evidence="2">
    <location>
        <begin position="260"/>
        <end position="283"/>
    </location>
</feature>
<keyword evidence="1" id="KW-0175">Coiled coil</keyword>
<dbReference type="OMA" id="FITEHEW"/>
<feature type="compositionally biased region" description="Polar residues" evidence="2">
    <location>
        <begin position="267"/>
        <end position="283"/>
    </location>
</feature>
<dbReference type="GeneID" id="102005509"/>
<reference evidence="3" key="2">
    <citation type="submission" date="2025-09" db="UniProtKB">
        <authorList>
            <consortium name="Ensembl"/>
        </authorList>
    </citation>
    <scope>IDENTIFICATION</scope>
</reference>
<evidence type="ECO:0000313" key="4">
    <source>
        <dbReference type="Proteomes" id="UP000694398"/>
    </source>
</evidence>
<evidence type="ECO:0000313" key="3">
    <source>
        <dbReference type="Ensembl" id="ENSCLAP00000022717.1"/>
    </source>
</evidence>
<dbReference type="GO" id="GO:0036064">
    <property type="term" value="C:ciliary basal body"/>
    <property type="evidence" value="ECO:0007669"/>
    <property type="project" value="Ensembl"/>
</dbReference>
<feature type="compositionally biased region" description="Polar residues" evidence="2">
    <location>
        <begin position="169"/>
        <end position="181"/>
    </location>
</feature>
<proteinExistence type="predicted"/>
<dbReference type="InterPro" id="IPR029357">
    <property type="entry name" value="SPATA7"/>
</dbReference>
<gene>
    <name evidence="3" type="primary">SPATA7</name>
</gene>
<name>A0A8C2W1R6_CHILA</name>
<dbReference type="OrthoDB" id="6263678at2759"/>
<dbReference type="GO" id="GO:0005930">
    <property type="term" value="C:axoneme"/>
    <property type="evidence" value="ECO:0007669"/>
    <property type="project" value="Ensembl"/>
</dbReference>
<dbReference type="GO" id="GO:0045494">
    <property type="term" value="P:photoreceptor cell maintenance"/>
    <property type="evidence" value="ECO:0007669"/>
    <property type="project" value="Ensembl"/>
</dbReference>
<dbReference type="Proteomes" id="UP000694398">
    <property type="component" value="Unassembled WGS sequence"/>
</dbReference>
<evidence type="ECO:0000256" key="1">
    <source>
        <dbReference type="SAM" id="Coils"/>
    </source>
</evidence>
<organism evidence="3 4">
    <name type="scientific">Chinchilla lanigera</name>
    <name type="common">Long-tailed chinchilla</name>
    <name type="synonym">Chinchilla villidera</name>
    <dbReference type="NCBI Taxonomy" id="34839"/>
    <lineage>
        <taxon>Eukaryota</taxon>
        <taxon>Metazoa</taxon>
        <taxon>Chordata</taxon>
        <taxon>Craniata</taxon>
        <taxon>Vertebrata</taxon>
        <taxon>Euteleostomi</taxon>
        <taxon>Mammalia</taxon>
        <taxon>Eutheria</taxon>
        <taxon>Euarchontoglires</taxon>
        <taxon>Glires</taxon>
        <taxon>Rodentia</taxon>
        <taxon>Hystricomorpha</taxon>
        <taxon>Chinchillidae</taxon>
        <taxon>Chinchilla</taxon>
    </lineage>
</organism>
<dbReference type="RefSeq" id="XP_005390312.1">
    <property type="nucleotide sequence ID" value="XM_005390255.2"/>
</dbReference>
<dbReference type="CTD" id="55812"/>
<evidence type="ECO:0000256" key="2">
    <source>
        <dbReference type="SAM" id="MobiDB-lite"/>
    </source>
</evidence>
<dbReference type="GO" id="GO:1903546">
    <property type="term" value="P:protein localization to photoreceptor outer segment"/>
    <property type="evidence" value="ECO:0007669"/>
    <property type="project" value="Ensembl"/>
</dbReference>
<dbReference type="GO" id="GO:0120200">
    <property type="term" value="C:rod photoreceptor outer segment"/>
    <property type="evidence" value="ECO:0007669"/>
    <property type="project" value="Ensembl"/>
</dbReference>
<keyword evidence="4" id="KW-1185">Reference proteome</keyword>
<dbReference type="GO" id="GO:1903621">
    <property type="term" value="P:protein localization to photoreceptor connecting cilium"/>
    <property type="evidence" value="ECO:0007669"/>
    <property type="project" value="Ensembl"/>
</dbReference>
<dbReference type="Ensembl" id="ENSCLAT00000022926.1">
    <property type="protein sequence ID" value="ENSCLAP00000022717.1"/>
    <property type="gene ID" value="ENSCLAG00000015573.1"/>
</dbReference>
<dbReference type="PANTHER" id="PTHR14917">
    <property type="entry name" value="SPERMATOGENESIS-ASSOCIATED PROTEIN 7"/>
    <property type="match status" value="1"/>
</dbReference>
<accession>A0A8C2W1R6</accession>
<reference evidence="3" key="1">
    <citation type="submission" date="2025-08" db="UniProtKB">
        <authorList>
            <consortium name="Ensembl"/>
        </authorList>
    </citation>
    <scope>IDENTIFICATION</scope>
</reference>